<dbReference type="Pfam" id="PF01237">
    <property type="entry name" value="Oxysterol_BP"/>
    <property type="match status" value="1"/>
</dbReference>
<dbReference type="GO" id="GO:0005829">
    <property type="term" value="C:cytosol"/>
    <property type="evidence" value="ECO:0007669"/>
    <property type="project" value="TreeGrafter"/>
</dbReference>
<comment type="caution">
    <text evidence="7">The sequence shown here is derived from an EMBL/GenBank/DDBJ whole genome shotgun (WGS) entry which is preliminary data.</text>
</comment>
<dbReference type="InterPro" id="IPR037239">
    <property type="entry name" value="OSBP_sf"/>
</dbReference>
<dbReference type="InterPro" id="IPR001849">
    <property type="entry name" value="PH_domain"/>
</dbReference>
<dbReference type="SMART" id="SM00233">
    <property type="entry name" value="PH"/>
    <property type="match status" value="1"/>
</dbReference>
<dbReference type="Proteomes" id="UP000095767">
    <property type="component" value="Unassembled WGS sequence"/>
</dbReference>
<evidence type="ECO:0000256" key="3">
    <source>
        <dbReference type="ARBA" id="ARBA00023055"/>
    </source>
</evidence>
<dbReference type="FunFam" id="2.40.160.120:FF:000012">
    <property type="entry name" value="Oxysterol-binding protein-related protein 2A"/>
    <property type="match status" value="1"/>
</dbReference>
<dbReference type="PANTHER" id="PTHR10972">
    <property type="entry name" value="OXYSTEROL-BINDING PROTEIN-RELATED"/>
    <property type="match status" value="1"/>
</dbReference>
<dbReference type="GO" id="GO:0032934">
    <property type="term" value="F:sterol binding"/>
    <property type="evidence" value="ECO:0007669"/>
    <property type="project" value="TreeGrafter"/>
</dbReference>
<dbReference type="FunFam" id="2.30.29.30:FF:000321">
    <property type="entry name" value="Oxysterol-binding protein-related protein 1C"/>
    <property type="match status" value="1"/>
</dbReference>
<evidence type="ECO:0000256" key="1">
    <source>
        <dbReference type="ARBA" id="ARBA00003361"/>
    </source>
</evidence>
<dbReference type="GO" id="GO:0006869">
    <property type="term" value="P:lipid transport"/>
    <property type="evidence" value="ECO:0007669"/>
    <property type="project" value="UniProtKB-KW"/>
</dbReference>
<dbReference type="OrthoDB" id="14833at2759"/>
<sequence length="760" mass="84968">MSGRGGSGRGYGSHHHHHSALCCLSAAPPLPGDATPTLTLAPDPAAAAAAAASGAVVSVEGVLHKWTNYGRGWRERWFSLRDGVLSYSKIRDDAGVVGAAGEDGEARLIGSRIGGARRTEKPAGVVSLKVSAFRESKSDDRRFYIFSPTKTLHLKTGSKDDRVAWIEALILARSVYSLGSLSGRVTFMQCDVSISTARLRDRMHQEGLNENLIQDCEQIVLSEFSSYRKQLKRRYEDYLSLFGSCRHQFEEGKDGSITQGALTRNDFSSSRHGNFSEYSTTESDEFEKNDGGELTCEEESTFFDSVDYFIESDNRSSTMLSGQEVVDTQTQDSSDMLPQIRRRTRLPEPTEKEKGISLWSIIKDSVGKDLTRVCLPVYFNEPLSSLQKCFEDLEYSYLLDQAYQYGKMGNSLMRILKVAAFAVSGYASSVARPCKPFNPLLGETYEADYPDKGVRFFAEKVSHHPMLIACHCEGKGWKFWGDSNLKSKFWGQSIQVEPVGILTVEFEDGEIFQWNKVTTTIHNLILGKLYCSHHGTMHIKGNRQYSCKLKFKEPSLLDRNPHLVQGFVEDNDGNKASFLIGKWDESMYYSNSDTFKVRSADQLKGALLLWEKNKPAPNPTRYNLSSFAITLNELTPGLQEKLPPTDSRLRPDQRHLENGEYEKANAEKLRSLSNCINHLHYMLFHLRLSRCSPRNYKIMAGSPSGSSRTLRTGRTATKEDTGKQERRDAGTGASTYLGNLPKHEHPVLAVAEVQAASPIR</sequence>
<dbReference type="Gene3D" id="2.40.160.120">
    <property type="match status" value="1"/>
</dbReference>
<dbReference type="Pfam" id="PF15413">
    <property type="entry name" value="PH_11"/>
    <property type="match status" value="1"/>
</dbReference>
<dbReference type="GO" id="GO:0016020">
    <property type="term" value="C:membrane"/>
    <property type="evidence" value="ECO:0007669"/>
    <property type="project" value="TreeGrafter"/>
</dbReference>
<keyword evidence="4" id="KW-0446">Lipid-binding</keyword>
<evidence type="ECO:0000313" key="8">
    <source>
        <dbReference type="Proteomes" id="UP000095767"/>
    </source>
</evidence>
<dbReference type="Gene3D" id="2.30.29.30">
    <property type="entry name" value="Pleckstrin-homology domain (PH domain)/Phosphotyrosine-binding domain (PTB)"/>
    <property type="match status" value="1"/>
</dbReference>
<dbReference type="STRING" id="888268.A0A1E5W529"/>
<accession>A0A1E5W529</accession>
<gene>
    <name evidence="7" type="ORF">BAE44_0006525</name>
</gene>
<feature type="region of interest" description="Disordered" evidence="5">
    <location>
        <begin position="638"/>
        <end position="657"/>
    </location>
</feature>
<dbReference type="SUPFAM" id="SSF144000">
    <property type="entry name" value="Oxysterol-binding protein-like"/>
    <property type="match status" value="1"/>
</dbReference>
<evidence type="ECO:0000256" key="2">
    <source>
        <dbReference type="ARBA" id="ARBA00022448"/>
    </source>
</evidence>
<evidence type="ECO:0000313" key="7">
    <source>
        <dbReference type="EMBL" id="OEL32457.1"/>
    </source>
</evidence>
<dbReference type="InterPro" id="IPR011993">
    <property type="entry name" value="PH-like_dom_sf"/>
</dbReference>
<feature type="region of interest" description="Disordered" evidence="5">
    <location>
        <begin position="260"/>
        <end position="291"/>
    </location>
</feature>
<dbReference type="InterPro" id="IPR000648">
    <property type="entry name" value="Oxysterol-bd"/>
</dbReference>
<protein>
    <submittedName>
        <fullName evidence="7">Oxysterol-binding protein-related protein 2A</fullName>
    </submittedName>
</protein>
<name>A0A1E5W529_9POAL</name>
<reference evidence="7 8" key="1">
    <citation type="submission" date="2016-09" db="EMBL/GenBank/DDBJ databases">
        <title>The draft genome of Dichanthelium oligosanthes: A C3 panicoid grass species.</title>
        <authorList>
            <person name="Studer A.J."/>
            <person name="Schnable J.C."/>
            <person name="Brutnell T.P."/>
        </authorList>
    </citation>
    <scope>NUCLEOTIDE SEQUENCE [LARGE SCALE GENOMIC DNA]</scope>
    <source>
        <strain evidence="8">cv. Kellogg 1175</strain>
        <tissue evidence="7">Leaf</tissue>
    </source>
</reference>
<feature type="region of interest" description="Disordered" evidence="5">
    <location>
        <begin position="699"/>
        <end position="741"/>
    </location>
</feature>
<keyword evidence="8" id="KW-1185">Reference proteome</keyword>
<feature type="domain" description="PH" evidence="6">
    <location>
        <begin position="56"/>
        <end position="174"/>
    </location>
</feature>
<proteinExistence type="predicted"/>
<dbReference type="EMBL" id="LWDX02021073">
    <property type="protein sequence ID" value="OEL32457.1"/>
    <property type="molecule type" value="Genomic_DNA"/>
</dbReference>
<dbReference type="AlphaFoldDB" id="A0A1E5W529"/>
<keyword evidence="2" id="KW-0813">Transport</keyword>
<keyword evidence="3" id="KW-0445">Lipid transport</keyword>
<feature type="compositionally biased region" description="Polar residues" evidence="5">
    <location>
        <begin position="260"/>
        <end position="281"/>
    </location>
</feature>
<dbReference type="PANTHER" id="PTHR10972:SF88">
    <property type="entry name" value="OXYSTEROL-BINDING PROTEIN-RELATED PROTEIN 2B"/>
    <property type="match status" value="1"/>
</dbReference>
<comment type="function">
    <text evidence="1">May be involved in the transport of sterols.</text>
</comment>
<evidence type="ECO:0000256" key="4">
    <source>
        <dbReference type="ARBA" id="ARBA00023121"/>
    </source>
</evidence>
<dbReference type="PROSITE" id="PS50003">
    <property type="entry name" value="PH_DOMAIN"/>
    <property type="match status" value="1"/>
</dbReference>
<evidence type="ECO:0000256" key="5">
    <source>
        <dbReference type="SAM" id="MobiDB-lite"/>
    </source>
</evidence>
<feature type="compositionally biased region" description="Basic and acidic residues" evidence="5">
    <location>
        <begin position="716"/>
        <end position="729"/>
    </location>
</feature>
<feature type="compositionally biased region" description="Basic and acidic residues" evidence="5">
    <location>
        <begin position="647"/>
        <end position="657"/>
    </location>
</feature>
<evidence type="ECO:0000259" key="6">
    <source>
        <dbReference type="PROSITE" id="PS50003"/>
    </source>
</evidence>
<feature type="compositionally biased region" description="Polar residues" evidence="5">
    <location>
        <begin position="703"/>
        <end position="715"/>
    </location>
</feature>
<dbReference type="SUPFAM" id="SSF50729">
    <property type="entry name" value="PH domain-like"/>
    <property type="match status" value="1"/>
</dbReference>
<organism evidence="7 8">
    <name type="scientific">Dichanthelium oligosanthes</name>
    <dbReference type="NCBI Taxonomy" id="888268"/>
    <lineage>
        <taxon>Eukaryota</taxon>
        <taxon>Viridiplantae</taxon>
        <taxon>Streptophyta</taxon>
        <taxon>Embryophyta</taxon>
        <taxon>Tracheophyta</taxon>
        <taxon>Spermatophyta</taxon>
        <taxon>Magnoliopsida</taxon>
        <taxon>Liliopsida</taxon>
        <taxon>Poales</taxon>
        <taxon>Poaceae</taxon>
        <taxon>PACMAD clade</taxon>
        <taxon>Panicoideae</taxon>
        <taxon>Panicodae</taxon>
        <taxon>Paniceae</taxon>
        <taxon>Dichantheliinae</taxon>
        <taxon>Dichanthelium</taxon>
    </lineage>
</organism>